<dbReference type="Proteomes" id="UP000011080">
    <property type="component" value="Unassembled WGS sequence"/>
</dbReference>
<reference evidence="7 8" key="1">
    <citation type="journal article" date="2012" name="Nat. Genet.">
        <title>The yak genome and adaptation to life at high altitude.</title>
        <authorList>
            <person name="Qiu Q."/>
            <person name="Zhang G."/>
            <person name="Ma T."/>
            <person name="Qian W."/>
            <person name="Wang J."/>
            <person name="Ye Z."/>
            <person name="Cao C."/>
            <person name="Hu Q."/>
            <person name="Kim J."/>
            <person name="Larkin D.M."/>
            <person name="Auvil L."/>
            <person name="Capitanu B."/>
            <person name="Ma J."/>
            <person name="Lewin H.A."/>
            <person name="Qian X."/>
            <person name="Lang Y."/>
            <person name="Zhou R."/>
            <person name="Wang L."/>
            <person name="Wang K."/>
            <person name="Xia J."/>
            <person name="Liao S."/>
            <person name="Pan S."/>
            <person name="Lu X."/>
            <person name="Hou H."/>
            <person name="Wang Y."/>
            <person name="Zang X."/>
            <person name="Yin Y."/>
            <person name="Ma H."/>
            <person name="Zhang J."/>
            <person name="Wang Z."/>
            <person name="Zhang Y."/>
            <person name="Zhang D."/>
            <person name="Yonezawa T."/>
            <person name="Hasegawa M."/>
            <person name="Zhong Y."/>
            <person name="Liu W."/>
            <person name="Zhang Y."/>
            <person name="Huang Z."/>
            <person name="Zhang S."/>
            <person name="Long R."/>
            <person name="Yang H."/>
            <person name="Wang J."/>
            <person name="Lenstra J.A."/>
            <person name="Cooper D.N."/>
            <person name="Wu Y."/>
            <person name="Wang J."/>
            <person name="Shi P."/>
            <person name="Wang J."/>
            <person name="Liu J."/>
        </authorList>
    </citation>
    <scope>NUCLEOTIDE SEQUENCE [LARGE SCALE GENOMIC DNA]</scope>
    <source>
        <strain evidence="8">yakQH1</strain>
    </source>
</reference>
<dbReference type="Pfam" id="PF00340">
    <property type="entry name" value="IL1"/>
    <property type="match status" value="1"/>
</dbReference>
<accession>L8IVB4</accession>
<dbReference type="CDD" id="cd23300">
    <property type="entry name" value="beta-trefoil_IL36"/>
    <property type="match status" value="1"/>
</dbReference>
<organism evidence="7 8">
    <name type="scientific">Bos mutus</name>
    <name type="common">wild yak</name>
    <dbReference type="NCBI Taxonomy" id="72004"/>
    <lineage>
        <taxon>Eukaryota</taxon>
        <taxon>Metazoa</taxon>
        <taxon>Chordata</taxon>
        <taxon>Craniata</taxon>
        <taxon>Vertebrata</taxon>
        <taxon>Euteleostomi</taxon>
        <taxon>Mammalia</taxon>
        <taxon>Eutheria</taxon>
        <taxon>Laurasiatheria</taxon>
        <taxon>Artiodactyla</taxon>
        <taxon>Ruminantia</taxon>
        <taxon>Pecora</taxon>
        <taxon>Bovidae</taxon>
        <taxon>Bovinae</taxon>
        <taxon>Bos</taxon>
    </lineage>
</organism>
<dbReference type="GO" id="GO:0010628">
    <property type="term" value="P:positive regulation of gene expression"/>
    <property type="evidence" value="ECO:0007669"/>
    <property type="project" value="TreeGrafter"/>
</dbReference>
<feature type="non-terminal residue" evidence="7">
    <location>
        <position position="1"/>
    </location>
</feature>
<dbReference type="GO" id="GO:0002437">
    <property type="term" value="P:inflammatory response to antigenic stimulus"/>
    <property type="evidence" value="ECO:0007669"/>
    <property type="project" value="TreeGrafter"/>
</dbReference>
<dbReference type="FunFam" id="2.80.10.50:FF:000013">
    <property type="entry name" value="Interleukin-1"/>
    <property type="match status" value="1"/>
</dbReference>
<dbReference type="PROSITE" id="PS00253">
    <property type="entry name" value="INTERLEUKIN_1"/>
    <property type="match status" value="1"/>
</dbReference>
<evidence type="ECO:0000256" key="6">
    <source>
        <dbReference type="RuleBase" id="RU003753"/>
    </source>
</evidence>
<dbReference type="AlphaFoldDB" id="L8IVB4"/>
<sequence length="182" mass="20500">VQGWNPYKASQELPPYTVLAEEPGLFSGCVQEYPSYLHIRDSRQMVWVVKGNSLIAVPSSNNIKPVILSLIACRDMEFNKEGNGTPHYLGIKDKNLCLYCTEIQGYPTLQLKEENIMNLYNKPKGEKCFLFYRNDEGSTVVFQSVSYPGWFIATSSEAGHPVTLTKERGTVQSTNYYLEGGL</sequence>
<dbReference type="PRINTS" id="PR01360">
    <property type="entry name" value="INTRLEUKIN1X"/>
</dbReference>
<comment type="function">
    <text evidence="5">Anti-inflammatory antagonist of interleukin-1 family of proinflammatory cytokines such as interleukin-1beta/IL1B and interleukin-1alpha/IL1A. Protects from immune dysregulation and uncontrolled systemic inflammation triggered by IL1 for a range of innate stimulatory agents such as pathogens.</text>
</comment>
<dbReference type="Gene3D" id="2.80.10.50">
    <property type="match status" value="1"/>
</dbReference>
<dbReference type="GO" id="GO:0071222">
    <property type="term" value="P:cellular response to lipopolysaccharide"/>
    <property type="evidence" value="ECO:0007669"/>
    <property type="project" value="TreeGrafter"/>
</dbReference>
<dbReference type="GO" id="GO:0005149">
    <property type="term" value="F:interleukin-1 receptor binding"/>
    <property type="evidence" value="ECO:0007669"/>
    <property type="project" value="UniProtKB-UniRule"/>
</dbReference>
<evidence type="ECO:0000256" key="2">
    <source>
        <dbReference type="ARBA" id="ARBA00010448"/>
    </source>
</evidence>
<keyword evidence="4" id="KW-1015">Disulfide bond</keyword>
<evidence type="ECO:0000256" key="4">
    <source>
        <dbReference type="ARBA" id="ARBA00023157"/>
    </source>
</evidence>
<dbReference type="EMBL" id="JH880577">
    <property type="protein sequence ID" value="ELR60545.1"/>
    <property type="molecule type" value="Genomic_DNA"/>
</dbReference>
<keyword evidence="3 6" id="KW-0964">Secreted</keyword>
<dbReference type="SUPFAM" id="SSF50353">
    <property type="entry name" value="Cytokine"/>
    <property type="match status" value="1"/>
</dbReference>
<comment type="similarity">
    <text evidence="2 6">Belongs to the IL-1 family.</text>
</comment>
<comment type="subcellular location">
    <subcellularLocation>
        <location evidence="1 6">Secreted</location>
    </subcellularLocation>
</comment>
<dbReference type="InterPro" id="IPR020877">
    <property type="entry name" value="IL-1_CS"/>
</dbReference>
<dbReference type="InterPro" id="IPR000975">
    <property type="entry name" value="IL-1_fam"/>
</dbReference>
<gene>
    <name evidence="7" type="ORF">M91_19278</name>
</gene>
<dbReference type="PRINTS" id="PR00264">
    <property type="entry name" value="INTERLEUKIN1"/>
</dbReference>
<name>L8IVB4_9CETA</name>
<dbReference type="InterPro" id="IPR008996">
    <property type="entry name" value="IL1/FGF"/>
</dbReference>
<proteinExistence type="inferred from homology"/>
<dbReference type="STRING" id="72004.ENSBMUP00000010546"/>
<protein>
    <recommendedName>
        <fullName evidence="6">Interleukin-1</fullName>
    </recommendedName>
</protein>
<dbReference type="PANTHER" id="PTHR10078">
    <property type="entry name" value="INTERLEUKIN-1 FAMILY MEMBER"/>
    <property type="match status" value="1"/>
</dbReference>
<dbReference type="GO" id="GO:0005125">
    <property type="term" value="F:cytokine activity"/>
    <property type="evidence" value="ECO:0007669"/>
    <property type="project" value="UniProtKB-UniRule"/>
</dbReference>
<evidence type="ECO:0000313" key="8">
    <source>
        <dbReference type="Proteomes" id="UP000011080"/>
    </source>
</evidence>
<evidence type="ECO:0000256" key="1">
    <source>
        <dbReference type="ARBA" id="ARBA00004613"/>
    </source>
</evidence>
<dbReference type="GO" id="GO:0005615">
    <property type="term" value="C:extracellular space"/>
    <property type="evidence" value="ECO:0007669"/>
    <property type="project" value="InterPro"/>
</dbReference>
<dbReference type="GO" id="GO:0045582">
    <property type="term" value="P:positive regulation of T cell differentiation"/>
    <property type="evidence" value="ECO:0007669"/>
    <property type="project" value="TreeGrafter"/>
</dbReference>
<evidence type="ECO:0000313" key="7">
    <source>
        <dbReference type="EMBL" id="ELR60545.1"/>
    </source>
</evidence>
<dbReference type="InterPro" id="IPR003297">
    <property type="entry name" value="IL-1RA/IL-36"/>
</dbReference>
<evidence type="ECO:0000256" key="3">
    <source>
        <dbReference type="ARBA" id="ARBA00022525"/>
    </source>
</evidence>
<evidence type="ECO:0000256" key="5">
    <source>
        <dbReference type="ARBA" id="ARBA00034096"/>
    </source>
</evidence>
<dbReference type="GO" id="GO:0019221">
    <property type="term" value="P:cytokine-mediated signaling pathway"/>
    <property type="evidence" value="ECO:0007669"/>
    <property type="project" value="TreeGrafter"/>
</dbReference>
<dbReference type="SMART" id="SM00125">
    <property type="entry name" value="IL1"/>
    <property type="match status" value="1"/>
</dbReference>
<dbReference type="PANTHER" id="PTHR10078:SF24">
    <property type="entry name" value="INTERLEUKIN-36 BETA"/>
    <property type="match status" value="1"/>
</dbReference>